<dbReference type="EMBL" id="CP119078">
    <property type="protein sequence ID" value="WED43360.1"/>
    <property type="molecule type" value="Genomic_DNA"/>
</dbReference>
<protein>
    <submittedName>
        <fullName evidence="1">DUF2764 family protein</fullName>
    </submittedName>
</protein>
<reference evidence="1 2" key="1">
    <citation type="submission" date="2023-02" db="EMBL/GenBank/DDBJ databases">
        <title>Genome Sequence of L. cardiaca H63T.</title>
        <authorList>
            <person name="Lopez A.E."/>
            <person name="Cianciotto N.P."/>
        </authorList>
    </citation>
    <scope>NUCLEOTIDE SEQUENCE [LARGE SCALE GENOMIC DNA]</scope>
    <source>
        <strain evidence="1 2">H63</strain>
    </source>
</reference>
<dbReference type="Pfam" id="PF10962">
    <property type="entry name" value="DUF2764"/>
    <property type="match status" value="1"/>
</dbReference>
<sequence length="220" mass="26851">MTQQFYMIVSSLPRMNTYFKIEETPISRLQLEKRLQPLSEEKRRLLYEIESLLWTSWFKPQQTVNETRKAYQRVLKSDSAFVHNIVTWYLDLRSVFSAIRMRNDKELPPEIPKNYWITRWDRQLIRNWNEPDFGLKFVYPWITRITTELAREDTATVEEFLLAYIWKYLAVIETGHYFDFEALVIYLLRWDIINYWSKFNNANVLNRVNELVDSLIHEKH</sequence>
<keyword evidence="2" id="KW-1185">Reference proteome</keyword>
<proteinExistence type="predicted"/>
<dbReference type="InterPro" id="IPR024492">
    <property type="entry name" value="DUF2764"/>
</dbReference>
<name>A0ABY8AV17_9GAMM</name>
<organism evidence="1 2">
    <name type="scientific">Legionella cardiaca</name>
    <dbReference type="NCBI Taxonomy" id="1071983"/>
    <lineage>
        <taxon>Bacteria</taxon>
        <taxon>Pseudomonadati</taxon>
        <taxon>Pseudomonadota</taxon>
        <taxon>Gammaproteobacteria</taxon>
        <taxon>Legionellales</taxon>
        <taxon>Legionellaceae</taxon>
        <taxon>Legionella</taxon>
    </lineage>
</organism>
<dbReference type="Proteomes" id="UP001222087">
    <property type="component" value="Chromosome"/>
</dbReference>
<dbReference type="RefSeq" id="WP_275089173.1">
    <property type="nucleotide sequence ID" value="NZ_CP119078.1"/>
</dbReference>
<gene>
    <name evidence="1" type="ORF">PXX05_00880</name>
</gene>
<evidence type="ECO:0000313" key="1">
    <source>
        <dbReference type="EMBL" id="WED43360.1"/>
    </source>
</evidence>
<accession>A0ABY8AV17</accession>
<evidence type="ECO:0000313" key="2">
    <source>
        <dbReference type="Proteomes" id="UP001222087"/>
    </source>
</evidence>